<comment type="similarity">
    <text evidence="2">Belongs to the DsrC/TusE family.</text>
</comment>
<dbReference type="SUPFAM" id="SSF69721">
    <property type="entry name" value="DsrC, the gamma subunit of dissimilatory sulfite reductase"/>
    <property type="match status" value="1"/>
</dbReference>
<evidence type="ECO:0000313" key="6">
    <source>
        <dbReference type="Proteomes" id="UP000553981"/>
    </source>
</evidence>
<dbReference type="InterPro" id="IPR036188">
    <property type="entry name" value="FAD/NAD-bd_sf"/>
</dbReference>
<dbReference type="SUPFAM" id="SSF51905">
    <property type="entry name" value="FAD/NAD(P)-binding domain"/>
    <property type="match status" value="2"/>
</dbReference>
<dbReference type="InterPro" id="IPR052541">
    <property type="entry name" value="SQRD"/>
</dbReference>
<dbReference type="InterPro" id="IPR025526">
    <property type="entry name" value="DsrC-like_dom_sf"/>
</dbReference>
<dbReference type="PANTHER" id="PTHR43755">
    <property type="match status" value="1"/>
</dbReference>
<gene>
    <name evidence="5" type="primary">tusE</name>
    <name evidence="5" type="ORF">HHJ67_01425</name>
</gene>
<sequence>MRLGMKNVVIIGGGTSGTVTANSLARRLDCKEFQITVIDYSTRHYYQPGFVALPFGKIPNPLLWRRRRQTLHPGIRFLQDKVTAVDPVAKMVITQAKQISYDYLVLATGCECRPELVEGMAKGTLLNTGIYSFYTLAWARRLRRALQTFTHGHLVVHISEFPIRCPVAPIEFALKADHYFFTHRVRDDIEITIVTPQSQVFEQSIAARNLSNLLRLRDIEVQPDFVVRHIDATEKRMYAYDGKAIDYDMLVTVPPMRGQQFIVDSELGDEMGFVHPDLETLQHREYPDIFVIGDTADLPTSKSGSACVYQSRVLVSNLLDYMAGRPMMRRYDGHAMCIIDTGYNQATVIDRSYTVPAVTGNWFFPRLGPLSLLKQTRRNHLAKRLLFVFYSAFMAGLRVFDRFSHIQLFGKDFRRWGLRPDGTTPLSAPDTTPDADSLIAPTWKRRPNACLAAAFSTKVLKILVLHEAGGRSIDVDAEGFMTNPCQWTRAVGTDLARAINLEMTPRHWEVIEFARQSFVKYHVSPSLRRMEMAGHFPIAELFELFPSKPNKLICYVAGIPKPLGCI</sequence>
<dbReference type="GO" id="GO:0016491">
    <property type="term" value="F:oxidoreductase activity"/>
    <property type="evidence" value="ECO:0007669"/>
    <property type="project" value="InterPro"/>
</dbReference>
<name>A0A7Y0UFY7_9ACTO</name>
<dbReference type="InterPro" id="IPR043163">
    <property type="entry name" value="DsrC-like_N"/>
</dbReference>
<dbReference type="InterPro" id="IPR007453">
    <property type="entry name" value="DsrC/TusE"/>
</dbReference>
<dbReference type="Pfam" id="PF07992">
    <property type="entry name" value="Pyr_redox_2"/>
    <property type="match status" value="1"/>
</dbReference>
<comment type="subcellular location">
    <subcellularLocation>
        <location evidence="1">Cytoplasm</location>
    </subcellularLocation>
</comment>
<dbReference type="Gene3D" id="3.50.50.60">
    <property type="entry name" value="FAD/NAD(P)-binding domain"/>
    <property type="match status" value="2"/>
</dbReference>
<dbReference type="Pfam" id="PF04358">
    <property type="entry name" value="DsrC"/>
    <property type="match status" value="1"/>
</dbReference>
<protein>
    <submittedName>
        <fullName evidence="5">TusE/DsrC/DsvC family sulfur relay protein</fullName>
    </submittedName>
</protein>
<feature type="domain" description="FAD/NAD(P)-binding" evidence="4">
    <location>
        <begin position="7"/>
        <end position="146"/>
    </location>
</feature>
<reference evidence="5 6" key="1">
    <citation type="submission" date="2020-04" db="EMBL/GenBank/DDBJ databases">
        <title>Antimicrobial susceptibility and clonality of vaginal-derived multi-drug resistant Mobiluncus isolates in China.</title>
        <authorList>
            <person name="Zhang X."/>
        </authorList>
    </citation>
    <scope>NUCLEOTIDE SEQUENCE [LARGE SCALE GENOMIC DNA]</scope>
    <source>
        <strain evidence="5 6">19</strain>
    </source>
</reference>
<proteinExistence type="inferred from homology"/>
<evidence type="ECO:0000259" key="4">
    <source>
        <dbReference type="Pfam" id="PF07992"/>
    </source>
</evidence>
<comment type="caution">
    <text evidence="5">The sequence shown here is derived from an EMBL/GenBank/DDBJ whole genome shotgun (WGS) entry which is preliminary data.</text>
</comment>
<evidence type="ECO:0000256" key="3">
    <source>
        <dbReference type="ARBA" id="ARBA00022490"/>
    </source>
</evidence>
<keyword evidence="3" id="KW-0963">Cytoplasm</keyword>
<dbReference type="InterPro" id="IPR023753">
    <property type="entry name" value="FAD/NAD-binding_dom"/>
</dbReference>
<dbReference type="AlphaFoldDB" id="A0A7Y0UFY7"/>
<dbReference type="PANTHER" id="PTHR43755:SF1">
    <property type="entry name" value="FAD-DEPENDENT PYRIDINE NUCLEOTIDE-DISULPHIDE OXIDOREDUCTASE"/>
    <property type="match status" value="1"/>
</dbReference>
<dbReference type="Proteomes" id="UP000553981">
    <property type="component" value="Unassembled WGS sequence"/>
</dbReference>
<evidence type="ECO:0000256" key="1">
    <source>
        <dbReference type="ARBA" id="ARBA00004496"/>
    </source>
</evidence>
<dbReference type="GO" id="GO:0005737">
    <property type="term" value="C:cytoplasm"/>
    <property type="evidence" value="ECO:0007669"/>
    <property type="project" value="UniProtKB-SubCell"/>
</dbReference>
<dbReference type="NCBIfam" id="TIGR03342">
    <property type="entry name" value="dsrC_tusE_dsvC"/>
    <property type="match status" value="1"/>
</dbReference>
<evidence type="ECO:0000313" key="5">
    <source>
        <dbReference type="EMBL" id="NMW86422.1"/>
    </source>
</evidence>
<dbReference type="Gene3D" id="3.30.1420.10">
    <property type="match status" value="1"/>
</dbReference>
<dbReference type="InterPro" id="IPR042072">
    <property type="entry name" value="DsrC-like_C"/>
</dbReference>
<dbReference type="EMBL" id="JABCUI010000001">
    <property type="protein sequence ID" value="NMW86422.1"/>
    <property type="molecule type" value="Genomic_DNA"/>
</dbReference>
<evidence type="ECO:0000256" key="2">
    <source>
        <dbReference type="ARBA" id="ARBA00005718"/>
    </source>
</evidence>
<organism evidence="5 6">
    <name type="scientific">Mobiluncus curtisii</name>
    <dbReference type="NCBI Taxonomy" id="2051"/>
    <lineage>
        <taxon>Bacteria</taxon>
        <taxon>Bacillati</taxon>
        <taxon>Actinomycetota</taxon>
        <taxon>Actinomycetes</taxon>
        <taxon>Actinomycetales</taxon>
        <taxon>Actinomycetaceae</taxon>
        <taxon>Mobiluncus</taxon>
    </lineage>
</organism>
<accession>A0A7Y0UFY7</accession>
<dbReference type="Gene3D" id="1.10.10.370">
    <property type="entry name" value="DsrC-like protein, C-terminal domain"/>
    <property type="match status" value="1"/>
</dbReference>